<evidence type="ECO:0000256" key="1">
    <source>
        <dbReference type="SAM" id="MobiDB-lite"/>
    </source>
</evidence>
<dbReference type="Proteomes" id="UP001612415">
    <property type="component" value="Unassembled WGS sequence"/>
</dbReference>
<dbReference type="EMBL" id="JBITDC010000011">
    <property type="protein sequence ID" value="MFI5678390.1"/>
    <property type="molecule type" value="Genomic_DNA"/>
</dbReference>
<comment type="caution">
    <text evidence="2">The sequence shown here is derived from an EMBL/GenBank/DDBJ whole genome shotgun (WGS) entry which is preliminary data.</text>
</comment>
<reference evidence="2 3" key="1">
    <citation type="submission" date="2024-10" db="EMBL/GenBank/DDBJ databases">
        <title>The Natural Products Discovery Center: Release of the First 8490 Sequenced Strains for Exploring Actinobacteria Biosynthetic Diversity.</title>
        <authorList>
            <person name="Kalkreuter E."/>
            <person name="Kautsar S.A."/>
            <person name="Yang D."/>
            <person name="Bader C.D."/>
            <person name="Teijaro C.N."/>
            <person name="Fluegel L."/>
            <person name="Davis C.M."/>
            <person name="Simpson J.R."/>
            <person name="Lauterbach L."/>
            <person name="Steele A.D."/>
            <person name="Gui C."/>
            <person name="Meng S."/>
            <person name="Li G."/>
            <person name="Viehrig K."/>
            <person name="Ye F."/>
            <person name="Su P."/>
            <person name="Kiefer A.F."/>
            <person name="Nichols A."/>
            <person name="Cepeda A.J."/>
            <person name="Yan W."/>
            <person name="Fan B."/>
            <person name="Jiang Y."/>
            <person name="Adhikari A."/>
            <person name="Zheng C.-J."/>
            <person name="Schuster L."/>
            <person name="Cowan T.M."/>
            <person name="Smanski M.J."/>
            <person name="Chevrette M.G."/>
            <person name="De Carvalho L.P.S."/>
            <person name="Shen B."/>
        </authorList>
    </citation>
    <scope>NUCLEOTIDE SEQUENCE [LARGE SCALE GENOMIC DNA]</scope>
    <source>
        <strain evidence="2 3">NPDC051599</strain>
    </source>
</reference>
<keyword evidence="3" id="KW-1185">Reference proteome</keyword>
<organism evidence="2 3">
    <name type="scientific">Streptomyces cellulosae</name>
    <dbReference type="NCBI Taxonomy" id="1968"/>
    <lineage>
        <taxon>Bacteria</taxon>
        <taxon>Bacillati</taxon>
        <taxon>Actinomycetota</taxon>
        <taxon>Actinomycetes</taxon>
        <taxon>Kitasatosporales</taxon>
        <taxon>Streptomycetaceae</taxon>
        <taxon>Streptomyces</taxon>
    </lineage>
</organism>
<protein>
    <submittedName>
        <fullName evidence="2">Uncharacterized protein</fullName>
    </submittedName>
</protein>
<sequence>MQTRPQCPRPQGEPRWVALFYRPDTAVWQVGAQSPDRSPVLYALGEMTQTLRARGDEATVALWGPKDGDWHHYDASPTATAPASAQPRETAEEPAKEPAGEPTKLAERMHDRRHQALMAGLSKAGLYDLAPDDVAAVRTLVDQLDETTIRTLTHWLATAADH</sequence>
<accession>A0ABW7Y7N8</accession>
<feature type="compositionally biased region" description="Low complexity" evidence="1">
    <location>
        <begin position="75"/>
        <end position="85"/>
    </location>
</feature>
<evidence type="ECO:0000313" key="2">
    <source>
        <dbReference type="EMBL" id="MFI5678390.1"/>
    </source>
</evidence>
<gene>
    <name evidence="2" type="ORF">ACIA8P_27640</name>
</gene>
<name>A0ABW7Y7N8_STRCE</name>
<proteinExistence type="predicted"/>
<feature type="region of interest" description="Disordered" evidence="1">
    <location>
        <begin position="69"/>
        <end position="103"/>
    </location>
</feature>
<feature type="compositionally biased region" description="Basic and acidic residues" evidence="1">
    <location>
        <begin position="89"/>
        <end position="103"/>
    </location>
</feature>
<evidence type="ECO:0000313" key="3">
    <source>
        <dbReference type="Proteomes" id="UP001612415"/>
    </source>
</evidence>
<dbReference type="RefSeq" id="WP_398658946.1">
    <property type="nucleotide sequence ID" value="NZ_JBITDC010000011.1"/>
</dbReference>